<feature type="region of interest" description="Disordered" evidence="1">
    <location>
        <begin position="249"/>
        <end position="368"/>
    </location>
</feature>
<dbReference type="EMBL" id="FQNC01000041">
    <property type="protein sequence ID" value="SGY31783.1"/>
    <property type="molecule type" value="Genomic_DNA"/>
</dbReference>
<feature type="compositionally biased region" description="Basic and acidic residues" evidence="1">
    <location>
        <begin position="53"/>
        <end position="64"/>
    </location>
</feature>
<organism evidence="2 3">
    <name type="scientific">Microbotryum silenes-dioicae</name>
    <dbReference type="NCBI Taxonomy" id="796604"/>
    <lineage>
        <taxon>Eukaryota</taxon>
        <taxon>Fungi</taxon>
        <taxon>Dikarya</taxon>
        <taxon>Basidiomycota</taxon>
        <taxon>Pucciniomycotina</taxon>
        <taxon>Microbotryomycetes</taxon>
        <taxon>Microbotryales</taxon>
        <taxon>Microbotryaceae</taxon>
        <taxon>Microbotryum</taxon>
    </lineage>
</organism>
<reference evidence="2 3" key="1">
    <citation type="submission" date="2016-11" db="EMBL/GenBank/DDBJ databases">
        <authorList>
            <person name="Jaros S."/>
            <person name="Januszkiewicz K."/>
            <person name="Wedrychowicz H."/>
        </authorList>
    </citation>
    <scope>NUCLEOTIDE SEQUENCE [LARGE SCALE GENOMIC DNA]</scope>
</reference>
<gene>
    <name evidence="2" type="primary">BQ5605_C002g01261</name>
    <name evidence="2" type="ORF">BQ5605_C002G01261</name>
</gene>
<evidence type="ECO:0000256" key="1">
    <source>
        <dbReference type="SAM" id="MobiDB-lite"/>
    </source>
</evidence>
<accession>A0A2X0M258</accession>
<dbReference type="Proteomes" id="UP000249464">
    <property type="component" value="Unassembled WGS sequence"/>
</dbReference>
<protein>
    <submittedName>
        <fullName evidence="2">BQ5605_C002g01261 protein</fullName>
    </submittedName>
</protein>
<dbReference type="AlphaFoldDB" id="A0A2X0M258"/>
<sequence length="368" mass="40800">MAAACNIATNSMSTLELFLHRQLVTLHTGRIDFVRLRIRRVIGTLNVPQTCGHRTDPNYARDKSASSSRHPKGSSWKLCNEYGTSFLKKLCSMQYRSRGRSSTARFGGVTVVLAGVPKQCVPVILNGSVRWSVKGSEAMPSRYSKSSPAQIVDARIMNADFCYQQCVFWLLAAADRMTETEQAKAQRFADWLFGVGDGRKKVEYFRERAKLTPKNSQVDHINDKVLDLLPGDAQTFYSADSDAFVADQLRPMDPPPVNAAISRRSQGQQRRRQRERLERERSVPVPHSFPPDPAFAKSRRISPPPGDPKMIALDNPLHPSQRPMPTLSRSDDLQSGTSGSAFSSHTATSTRRTDTDCTASTAGSLPST</sequence>
<keyword evidence="3" id="KW-1185">Reference proteome</keyword>
<evidence type="ECO:0000313" key="2">
    <source>
        <dbReference type="EMBL" id="SGY31783.1"/>
    </source>
</evidence>
<name>A0A2X0M258_9BASI</name>
<feature type="region of interest" description="Disordered" evidence="1">
    <location>
        <begin position="53"/>
        <end position="75"/>
    </location>
</feature>
<proteinExistence type="predicted"/>
<feature type="compositionally biased region" description="Polar residues" evidence="1">
    <location>
        <begin position="333"/>
        <end position="368"/>
    </location>
</feature>
<evidence type="ECO:0000313" key="3">
    <source>
        <dbReference type="Proteomes" id="UP000249464"/>
    </source>
</evidence>